<reference evidence="1 2" key="2">
    <citation type="journal article" date="2022" name="Mol. Ecol. Resour.">
        <title>The genomes of chicory, endive, great burdock and yacon provide insights into Asteraceae paleo-polyploidization history and plant inulin production.</title>
        <authorList>
            <person name="Fan W."/>
            <person name="Wang S."/>
            <person name="Wang H."/>
            <person name="Wang A."/>
            <person name="Jiang F."/>
            <person name="Liu H."/>
            <person name="Zhao H."/>
            <person name="Xu D."/>
            <person name="Zhang Y."/>
        </authorList>
    </citation>
    <scope>NUCLEOTIDE SEQUENCE [LARGE SCALE GENOMIC DNA]</scope>
    <source>
        <strain evidence="2">cv. Yunnan</strain>
        <tissue evidence="1">Leaves</tissue>
    </source>
</reference>
<dbReference type="Proteomes" id="UP001056120">
    <property type="component" value="Linkage Group LG11"/>
</dbReference>
<protein>
    <submittedName>
        <fullName evidence="1">Uncharacterized protein</fullName>
    </submittedName>
</protein>
<keyword evidence="2" id="KW-1185">Reference proteome</keyword>
<reference evidence="2" key="1">
    <citation type="journal article" date="2022" name="Mol. Ecol. Resour.">
        <title>The genomes of chicory, endive, great burdock and yacon provide insights into Asteraceae palaeo-polyploidization history and plant inulin production.</title>
        <authorList>
            <person name="Fan W."/>
            <person name="Wang S."/>
            <person name="Wang H."/>
            <person name="Wang A."/>
            <person name="Jiang F."/>
            <person name="Liu H."/>
            <person name="Zhao H."/>
            <person name="Xu D."/>
            <person name="Zhang Y."/>
        </authorList>
    </citation>
    <scope>NUCLEOTIDE SEQUENCE [LARGE SCALE GENOMIC DNA]</scope>
    <source>
        <strain evidence="2">cv. Yunnan</strain>
    </source>
</reference>
<sequence>MLLNISIKFMPSIFFTSLNRTNPKLFESCPFSLGHKHLPKLQVIGLLSPITYPFPAILILLLSFSIGSTCSGSSPLPSIGVSPTSPFLSFPFTQPDINKCSDDRTGVQAVGSWWSNDEGEGRTNTSGVQAARSLVGEDRPPSSTLLMTDGVLAVVFSLGK</sequence>
<evidence type="ECO:0000313" key="2">
    <source>
        <dbReference type="Proteomes" id="UP001056120"/>
    </source>
</evidence>
<organism evidence="1 2">
    <name type="scientific">Smallanthus sonchifolius</name>
    <dbReference type="NCBI Taxonomy" id="185202"/>
    <lineage>
        <taxon>Eukaryota</taxon>
        <taxon>Viridiplantae</taxon>
        <taxon>Streptophyta</taxon>
        <taxon>Embryophyta</taxon>
        <taxon>Tracheophyta</taxon>
        <taxon>Spermatophyta</taxon>
        <taxon>Magnoliopsida</taxon>
        <taxon>eudicotyledons</taxon>
        <taxon>Gunneridae</taxon>
        <taxon>Pentapetalae</taxon>
        <taxon>asterids</taxon>
        <taxon>campanulids</taxon>
        <taxon>Asterales</taxon>
        <taxon>Asteraceae</taxon>
        <taxon>Asteroideae</taxon>
        <taxon>Heliantheae alliance</taxon>
        <taxon>Millerieae</taxon>
        <taxon>Smallanthus</taxon>
    </lineage>
</organism>
<accession>A0ACB9HN75</accession>
<name>A0ACB9HN75_9ASTR</name>
<dbReference type="EMBL" id="CM042028">
    <property type="protein sequence ID" value="KAI3797249.1"/>
    <property type="molecule type" value="Genomic_DNA"/>
</dbReference>
<gene>
    <name evidence="1" type="ORF">L1987_32504</name>
</gene>
<evidence type="ECO:0000313" key="1">
    <source>
        <dbReference type="EMBL" id="KAI3797249.1"/>
    </source>
</evidence>
<comment type="caution">
    <text evidence="1">The sequence shown here is derived from an EMBL/GenBank/DDBJ whole genome shotgun (WGS) entry which is preliminary data.</text>
</comment>
<proteinExistence type="predicted"/>